<sequence length="149" mass="16905">MSSLPSLRRDKTPSERSTSCAIERTLSTSSRHRTGTSYREIMGILCREKEFWKREFNEESGCGAGSSMKGEASAWPSRWTMALRLPADDGRPEGDDGKGVVETTQARMRPTSKRLHNGGMSLFHFVMMIPNRWGRRFVEVVSLPIHLWS</sequence>
<accession>A0A0H2R032</accession>
<name>A0A0H2R032_9AGAM</name>
<evidence type="ECO:0000313" key="2">
    <source>
        <dbReference type="EMBL" id="KLO05034.1"/>
    </source>
</evidence>
<evidence type="ECO:0000256" key="1">
    <source>
        <dbReference type="SAM" id="MobiDB-lite"/>
    </source>
</evidence>
<keyword evidence="3" id="KW-1185">Reference proteome</keyword>
<protein>
    <submittedName>
        <fullName evidence="2">Uncharacterized protein</fullName>
    </submittedName>
</protein>
<gene>
    <name evidence="2" type="ORF">SCHPADRAFT_739186</name>
</gene>
<dbReference type="EMBL" id="KQ086377">
    <property type="protein sequence ID" value="KLO05034.1"/>
    <property type="molecule type" value="Genomic_DNA"/>
</dbReference>
<organism evidence="2 3">
    <name type="scientific">Schizopora paradoxa</name>
    <dbReference type="NCBI Taxonomy" id="27342"/>
    <lineage>
        <taxon>Eukaryota</taxon>
        <taxon>Fungi</taxon>
        <taxon>Dikarya</taxon>
        <taxon>Basidiomycota</taxon>
        <taxon>Agaricomycotina</taxon>
        <taxon>Agaricomycetes</taxon>
        <taxon>Hymenochaetales</taxon>
        <taxon>Schizoporaceae</taxon>
        <taxon>Schizopora</taxon>
    </lineage>
</organism>
<feature type="region of interest" description="Disordered" evidence="1">
    <location>
        <begin position="1"/>
        <end position="20"/>
    </location>
</feature>
<dbReference type="Proteomes" id="UP000053477">
    <property type="component" value="Unassembled WGS sequence"/>
</dbReference>
<reference evidence="2 3" key="1">
    <citation type="submission" date="2015-04" db="EMBL/GenBank/DDBJ databases">
        <title>Complete genome sequence of Schizopora paradoxa KUC8140, a cosmopolitan wood degrader in East Asia.</title>
        <authorList>
            <consortium name="DOE Joint Genome Institute"/>
            <person name="Min B."/>
            <person name="Park H."/>
            <person name="Jang Y."/>
            <person name="Kim J.-J."/>
            <person name="Kim K.H."/>
            <person name="Pangilinan J."/>
            <person name="Lipzen A."/>
            <person name="Riley R."/>
            <person name="Grigoriev I.V."/>
            <person name="Spatafora J.W."/>
            <person name="Choi I.-G."/>
        </authorList>
    </citation>
    <scope>NUCLEOTIDE SEQUENCE [LARGE SCALE GENOMIC DNA]</scope>
    <source>
        <strain evidence="2 3">KUC8140</strain>
    </source>
</reference>
<dbReference type="AlphaFoldDB" id="A0A0H2R032"/>
<evidence type="ECO:0000313" key="3">
    <source>
        <dbReference type="Proteomes" id="UP000053477"/>
    </source>
</evidence>
<dbReference type="InParanoid" id="A0A0H2R032"/>
<proteinExistence type="predicted"/>